<reference evidence="2" key="1">
    <citation type="submission" date="2016-12" db="EMBL/GenBank/DDBJ databases">
        <authorList>
            <person name="Rodrigo-Torres L."/>
            <person name="Arahal R.D."/>
            <person name="Lucena T."/>
        </authorList>
    </citation>
    <scope>NUCLEOTIDE SEQUENCE [LARGE SCALE GENOMIC DNA]</scope>
</reference>
<accession>A0A1M7YXW7</accession>
<proteinExistence type="predicted"/>
<protein>
    <submittedName>
        <fullName evidence="1">Uncharacterized protein</fullName>
    </submittedName>
</protein>
<dbReference type="Proteomes" id="UP000184600">
    <property type="component" value="Unassembled WGS sequence"/>
</dbReference>
<sequence>MDFHDRNIIVGKSNHGFTNLYIDMLIHNCHVKPENICLLTLDDEENKTLPDEHQILIRYYERCSLQDVSSAKTITFISLSKSNSFFIKQLLDYSTENADKIYIHLTEDELDRWTLTKRKFGQIVETSKNSVSAACLAVMPLIKNFIASEAAFRPMLENVLERNDFNIIDARDAFSVMPVKLLRKFKDLYDDNSQNTQPEQKILIGAKRGVFKLREVISLLRSIEKQGILLDYKYMIFTYKKRKLFRVLIDLYCLYLRHIKKKIIDISYPTVTNSVTYNALLMSCSHIVLQRRGGMTSIKEYIRMGRGVVHAKADSTNHKELTQSIGVDVATYNNFSEIASNIKTNQIDIQQNQRIITRRFNDSYQKLRSVYVN</sequence>
<gene>
    <name evidence="1" type="ORF">VQ7734_03238</name>
</gene>
<dbReference type="AlphaFoldDB" id="A0A1M7YXW7"/>
<evidence type="ECO:0000313" key="1">
    <source>
        <dbReference type="EMBL" id="SHO57468.1"/>
    </source>
</evidence>
<name>A0A1M7YXW7_9VIBR</name>
<keyword evidence="2" id="KW-1185">Reference proteome</keyword>
<dbReference type="EMBL" id="FRFG01000041">
    <property type="protein sequence ID" value="SHO57468.1"/>
    <property type="molecule type" value="Genomic_DNA"/>
</dbReference>
<evidence type="ECO:0000313" key="2">
    <source>
        <dbReference type="Proteomes" id="UP000184600"/>
    </source>
</evidence>
<organism evidence="1 2">
    <name type="scientific">Vibrio quintilis</name>
    <dbReference type="NCBI Taxonomy" id="1117707"/>
    <lineage>
        <taxon>Bacteria</taxon>
        <taxon>Pseudomonadati</taxon>
        <taxon>Pseudomonadota</taxon>
        <taxon>Gammaproteobacteria</taxon>
        <taxon>Vibrionales</taxon>
        <taxon>Vibrionaceae</taxon>
        <taxon>Vibrio</taxon>
    </lineage>
</organism>